<evidence type="ECO:0000313" key="1">
    <source>
        <dbReference type="EMBL" id="VZR48900.1"/>
    </source>
</evidence>
<protein>
    <recommendedName>
        <fullName evidence="3">Inner membrane protein</fullName>
    </recommendedName>
</protein>
<comment type="caution">
    <text evidence="1">The sequence shown here is derived from an EMBL/GenBank/DDBJ whole genome shotgun (WGS) entry which is preliminary data.</text>
</comment>
<proteinExistence type="predicted"/>
<dbReference type="Proteomes" id="UP000629265">
    <property type="component" value="Unassembled WGS sequence"/>
</dbReference>
<sequence length="328" mass="37457">MSDSAYMNALQEQFGDLKYSNFTVQFMPPIIFVCGGPINSTPMSVRDHIFTYVAGHKPELSDSLILAENFHDYFREGAYSDLMSFEDDIANISTLVVICLESAGSLVELGLFVNRKSLAQKLHVVAPFEEIEGNERKNIPARSSFIYLGPLEYLKKIDEASVSVYPWPKSDRMKYDEVELIYHDIHSRLKRVKKTERYNPENTGHLAILIYEIILLSEPIKKSEIEWALYCMDIDVPQKIITRLLYLLEKMKLTSSLSYSGTDYFYSRGHRESKLKFGISASGKIKDSMNIKVAIRQSYLSMDAKDMDETAKKRKNALNQINIVRGGA</sequence>
<gene>
    <name evidence="1" type="ORF">IDONEFKE_01321</name>
</gene>
<dbReference type="AlphaFoldDB" id="A0ABD7WET9"/>
<dbReference type="InterPro" id="IPR049725">
    <property type="entry name" value="STM3845-like"/>
</dbReference>
<evidence type="ECO:0008006" key="3">
    <source>
        <dbReference type="Google" id="ProtNLM"/>
    </source>
</evidence>
<evidence type="ECO:0000313" key="2">
    <source>
        <dbReference type="Proteomes" id="UP000629265"/>
    </source>
</evidence>
<dbReference type="EMBL" id="CACRYR010000384">
    <property type="protein sequence ID" value="VZR48900.1"/>
    <property type="molecule type" value="Genomic_DNA"/>
</dbReference>
<dbReference type="NCBIfam" id="NF038232">
    <property type="entry name" value="STM3845_fam"/>
    <property type="match status" value="1"/>
</dbReference>
<accession>A0ABD7WET9</accession>
<reference evidence="1 2" key="1">
    <citation type="submission" date="2019-11" db="EMBL/GenBank/DDBJ databases">
        <authorList>
            <person name="Haines EK M."/>
        </authorList>
    </citation>
    <scope>NUCLEOTIDE SEQUENCE [LARGE SCALE GENOMIC DNA]</scope>
    <source>
        <strain evidence="1">KR2729</strain>
    </source>
</reference>
<name>A0ABD7WET9_ECOLX</name>
<dbReference type="RefSeq" id="WP_223349259.1">
    <property type="nucleotide sequence ID" value="NZ_AP019189.1"/>
</dbReference>
<organism evidence="1 2">
    <name type="scientific">Escherichia coli</name>
    <dbReference type="NCBI Taxonomy" id="562"/>
    <lineage>
        <taxon>Bacteria</taxon>
        <taxon>Pseudomonadati</taxon>
        <taxon>Pseudomonadota</taxon>
        <taxon>Gammaproteobacteria</taxon>
        <taxon>Enterobacterales</taxon>
        <taxon>Enterobacteriaceae</taxon>
        <taxon>Escherichia</taxon>
    </lineage>
</organism>